<dbReference type="Gene3D" id="1.20.120.530">
    <property type="entry name" value="GntR ligand-binding domain-like"/>
    <property type="match status" value="1"/>
</dbReference>
<dbReference type="Pfam" id="PF07729">
    <property type="entry name" value="FCD"/>
    <property type="match status" value="1"/>
</dbReference>
<dbReference type="SMART" id="SM00345">
    <property type="entry name" value="HTH_GNTR"/>
    <property type="match status" value="1"/>
</dbReference>
<dbReference type="SUPFAM" id="SSF46785">
    <property type="entry name" value="Winged helix' DNA-binding domain"/>
    <property type="match status" value="1"/>
</dbReference>
<keyword evidence="3" id="KW-0804">Transcription</keyword>
<dbReference type="SMART" id="SM00895">
    <property type="entry name" value="FCD"/>
    <property type="match status" value="1"/>
</dbReference>
<dbReference type="Gene3D" id="1.10.10.10">
    <property type="entry name" value="Winged helix-like DNA-binding domain superfamily/Winged helix DNA-binding domain"/>
    <property type="match status" value="1"/>
</dbReference>
<dbReference type="EMBL" id="RWKW01000004">
    <property type="protein sequence ID" value="RST88094.1"/>
    <property type="molecule type" value="Genomic_DNA"/>
</dbReference>
<dbReference type="InterPro" id="IPR011711">
    <property type="entry name" value="GntR_C"/>
</dbReference>
<dbReference type="AlphaFoldDB" id="A0A429Z389"/>
<dbReference type="PANTHER" id="PTHR43537">
    <property type="entry name" value="TRANSCRIPTIONAL REGULATOR, GNTR FAMILY"/>
    <property type="match status" value="1"/>
</dbReference>
<keyword evidence="1" id="KW-0805">Transcription regulation</keyword>
<feature type="domain" description="HTH gntR-type" evidence="4">
    <location>
        <begin position="9"/>
        <end position="76"/>
    </location>
</feature>
<reference evidence="5 6" key="1">
    <citation type="submission" date="2018-12" db="EMBL/GenBank/DDBJ databases">
        <title>Mesorhizobium carbonis sp. nov., isolated from coal mine water.</title>
        <authorList>
            <person name="Xin W."/>
            <person name="Xu Z."/>
            <person name="Xiang F."/>
            <person name="Zhang J."/>
            <person name="Xi L."/>
            <person name="Liu J."/>
        </authorList>
    </citation>
    <scope>NUCLEOTIDE SEQUENCE [LARGE SCALE GENOMIC DNA]</scope>
    <source>
        <strain evidence="5 6">B2.3</strain>
    </source>
</reference>
<evidence type="ECO:0000313" key="6">
    <source>
        <dbReference type="Proteomes" id="UP000278398"/>
    </source>
</evidence>
<name>A0A429Z389_9HYPH</name>
<dbReference type="Proteomes" id="UP000278398">
    <property type="component" value="Unassembled WGS sequence"/>
</dbReference>
<gene>
    <name evidence="5" type="ORF">EJC49_01835</name>
</gene>
<dbReference type="InterPro" id="IPR036388">
    <property type="entry name" value="WH-like_DNA-bd_sf"/>
</dbReference>
<evidence type="ECO:0000256" key="3">
    <source>
        <dbReference type="ARBA" id="ARBA00023163"/>
    </source>
</evidence>
<proteinExistence type="predicted"/>
<evidence type="ECO:0000313" key="5">
    <source>
        <dbReference type="EMBL" id="RST88094.1"/>
    </source>
</evidence>
<protein>
    <submittedName>
        <fullName evidence="5">GntR family transcriptional regulator</fullName>
    </submittedName>
</protein>
<sequence length="240" mass="26701">MPAGLRQTDPLAPQLIAALRQSIADLRLRPGEALSEKDIALRFGVSRQPVREAFIKLSEAGLVEIRPSRGTFVMKISVRAVANARFVREAIEADIARHAGSLANAGQIEALRDNIADQERAAAADDYWRFNECDEAFHRAIADIVDCDYAWRVVEGARIQTDRIRYLSLSNASPMPLLISQHRDIVDRLEAQDPQGAERSMRRHLREILIALPHIAAAHPELFSDTVLPEHSHALVPTDA</sequence>
<dbReference type="Pfam" id="PF00392">
    <property type="entry name" value="GntR"/>
    <property type="match status" value="1"/>
</dbReference>
<accession>A0A429Z389</accession>
<dbReference type="InterPro" id="IPR008920">
    <property type="entry name" value="TF_FadR/GntR_C"/>
</dbReference>
<keyword evidence="2" id="KW-0238">DNA-binding</keyword>
<keyword evidence="6" id="KW-1185">Reference proteome</keyword>
<comment type="caution">
    <text evidence="5">The sequence shown here is derived from an EMBL/GenBank/DDBJ whole genome shotgun (WGS) entry which is preliminary data.</text>
</comment>
<evidence type="ECO:0000256" key="2">
    <source>
        <dbReference type="ARBA" id="ARBA00023125"/>
    </source>
</evidence>
<dbReference type="PANTHER" id="PTHR43537:SF6">
    <property type="entry name" value="HTH-TYPE TRANSCRIPTIONAL REPRESSOR RSPR"/>
    <property type="match status" value="1"/>
</dbReference>
<dbReference type="OrthoDB" id="9788098at2"/>
<dbReference type="GO" id="GO:0003700">
    <property type="term" value="F:DNA-binding transcription factor activity"/>
    <property type="evidence" value="ECO:0007669"/>
    <property type="project" value="InterPro"/>
</dbReference>
<dbReference type="PRINTS" id="PR00035">
    <property type="entry name" value="HTHGNTR"/>
</dbReference>
<dbReference type="InterPro" id="IPR000524">
    <property type="entry name" value="Tscrpt_reg_HTH_GntR"/>
</dbReference>
<dbReference type="PROSITE" id="PS50949">
    <property type="entry name" value="HTH_GNTR"/>
    <property type="match status" value="1"/>
</dbReference>
<dbReference type="GO" id="GO:0003677">
    <property type="term" value="F:DNA binding"/>
    <property type="evidence" value="ECO:0007669"/>
    <property type="project" value="UniProtKB-KW"/>
</dbReference>
<dbReference type="SUPFAM" id="SSF48008">
    <property type="entry name" value="GntR ligand-binding domain-like"/>
    <property type="match status" value="1"/>
</dbReference>
<evidence type="ECO:0000259" key="4">
    <source>
        <dbReference type="PROSITE" id="PS50949"/>
    </source>
</evidence>
<dbReference type="InterPro" id="IPR036390">
    <property type="entry name" value="WH_DNA-bd_sf"/>
</dbReference>
<organism evidence="5 6">
    <name type="scientific">Aquibium carbonis</name>
    <dbReference type="NCBI Taxonomy" id="2495581"/>
    <lineage>
        <taxon>Bacteria</taxon>
        <taxon>Pseudomonadati</taxon>
        <taxon>Pseudomonadota</taxon>
        <taxon>Alphaproteobacteria</taxon>
        <taxon>Hyphomicrobiales</taxon>
        <taxon>Phyllobacteriaceae</taxon>
        <taxon>Aquibium</taxon>
    </lineage>
</organism>
<evidence type="ECO:0000256" key="1">
    <source>
        <dbReference type="ARBA" id="ARBA00023015"/>
    </source>
</evidence>
<dbReference type="CDD" id="cd07377">
    <property type="entry name" value="WHTH_GntR"/>
    <property type="match status" value="1"/>
</dbReference>
<dbReference type="RefSeq" id="WP_126697756.1">
    <property type="nucleotide sequence ID" value="NZ_RWKW01000004.1"/>
</dbReference>